<evidence type="ECO:0000256" key="1">
    <source>
        <dbReference type="SAM" id="SignalP"/>
    </source>
</evidence>
<keyword evidence="1" id="KW-0732">Signal</keyword>
<reference evidence="2" key="2">
    <citation type="journal article" date="2015" name="Data Brief">
        <title>Shoot transcriptome of the giant reed, Arundo donax.</title>
        <authorList>
            <person name="Barrero R.A."/>
            <person name="Guerrero F.D."/>
            <person name="Moolhuijzen P."/>
            <person name="Goolsby J.A."/>
            <person name="Tidwell J."/>
            <person name="Bellgard S.E."/>
            <person name="Bellgard M.I."/>
        </authorList>
    </citation>
    <scope>NUCLEOTIDE SEQUENCE</scope>
    <source>
        <tissue evidence="2">Shoot tissue taken approximately 20 cm above the soil surface</tissue>
    </source>
</reference>
<accession>A0A0A9HDV0</accession>
<protein>
    <submittedName>
        <fullName evidence="2">Uncharacterized protein</fullName>
    </submittedName>
</protein>
<feature type="chain" id="PRO_5002065483" evidence="1">
    <location>
        <begin position="29"/>
        <end position="46"/>
    </location>
</feature>
<sequence>MSTRCSNKWFSQPPMLLICVCSAATAVATRSATTAKPNCRSGSVWL</sequence>
<dbReference type="EMBL" id="GBRH01162536">
    <property type="protein sequence ID" value="JAE35360.1"/>
    <property type="molecule type" value="Transcribed_RNA"/>
</dbReference>
<feature type="signal peptide" evidence="1">
    <location>
        <begin position="1"/>
        <end position="28"/>
    </location>
</feature>
<organism evidence="2">
    <name type="scientific">Arundo donax</name>
    <name type="common">Giant reed</name>
    <name type="synonym">Donax arundinaceus</name>
    <dbReference type="NCBI Taxonomy" id="35708"/>
    <lineage>
        <taxon>Eukaryota</taxon>
        <taxon>Viridiplantae</taxon>
        <taxon>Streptophyta</taxon>
        <taxon>Embryophyta</taxon>
        <taxon>Tracheophyta</taxon>
        <taxon>Spermatophyta</taxon>
        <taxon>Magnoliopsida</taxon>
        <taxon>Liliopsida</taxon>
        <taxon>Poales</taxon>
        <taxon>Poaceae</taxon>
        <taxon>PACMAD clade</taxon>
        <taxon>Arundinoideae</taxon>
        <taxon>Arundineae</taxon>
        <taxon>Arundo</taxon>
    </lineage>
</organism>
<name>A0A0A9HDV0_ARUDO</name>
<reference evidence="2" key="1">
    <citation type="submission" date="2014-09" db="EMBL/GenBank/DDBJ databases">
        <authorList>
            <person name="Magalhaes I.L.F."/>
            <person name="Oliveira U."/>
            <person name="Santos F.R."/>
            <person name="Vidigal T.H.D.A."/>
            <person name="Brescovit A.D."/>
            <person name="Santos A.J."/>
        </authorList>
    </citation>
    <scope>NUCLEOTIDE SEQUENCE</scope>
    <source>
        <tissue evidence="2">Shoot tissue taken approximately 20 cm above the soil surface</tissue>
    </source>
</reference>
<dbReference type="AlphaFoldDB" id="A0A0A9HDV0"/>
<proteinExistence type="predicted"/>
<evidence type="ECO:0000313" key="2">
    <source>
        <dbReference type="EMBL" id="JAE35360.1"/>
    </source>
</evidence>